<gene>
    <name evidence="6" type="ORF">E4U82_05910</name>
</gene>
<comment type="subcellular location">
    <subcellularLocation>
        <location evidence="1">Cytoplasm</location>
    </subcellularLocation>
</comment>
<organism evidence="6 7">
    <name type="scientific">Lentibacillus salicampi</name>
    <dbReference type="NCBI Taxonomy" id="175306"/>
    <lineage>
        <taxon>Bacteria</taxon>
        <taxon>Bacillati</taxon>
        <taxon>Bacillota</taxon>
        <taxon>Bacilli</taxon>
        <taxon>Bacillales</taxon>
        <taxon>Bacillaceae</taxon>
        <taxon>Lentibacillus</taxon>
    </lineage>
</organism>
<dbReference type="Gene3D" id="3.40.50.720">
    <property type="entry name" value="NAD(P)-binding Rossmann-like Domain"/>
    <property type="match status" value="1"/>
</dbReference>
<proteinExistence type="inferred from homology"/>
<dbReference type="InterPro" id="IPR036291">
    <property type="entry name" value="NAD(P)-bd_dom_sf"/>
</dbReference>
<dbReference type="EMBL" id="SRHY01000005">
    <property type="protein sequence ID" value="TFJ93494.1"/>
    <property type="molecule type" value="Genomic_DNA"/>
</dbReference>
<dbReference type="OrthoDB" id="9794387at2"/>
<keyword evidence="4" id="KW-0521">NADP</keyword>
<dbReference type="PROSITE" id="PS00061">
    <property type="entry name" value="ADH_SHORT"/>
    <property type="match status" value="1"/>
</dbReference>
<name>A0A4Y9AGI9_9BACI</name>
<comment type="caution">
    <text evidence="6">The sequence shown here is derived from an EMBL/GenBank/DDBJ whole genome shotgun (WGS) entry which is preliminary data.</text>
</comment>
<protein>
    <submittedName>
        <fullName evidence="6">(S)-benzoin forming benzil reductase</fullName>
        <ecNumber evidence="6">1.1.1.320</ecNumber>
    </submittedName>
</protein>
<accession>A0A4Y9AGI9</accession>
<dbReference type="EC" id="1.1.1.320" evidence="6"/>
<evidence type="ECO:0000313" key="7">
    <source>
        <dbReference type="Proteomes" id="UP000298484"/>
    </source>
</evidence>
<keyword evidence="7" id="KW-1185">Reference proteome</keyword>
<sequence length="252" mass="27725">MRHAVVTGVSKGLGESIAKLLMESGVHVTGISRHKNAKLDDAAKANNVTYQHYACDLGDLEATEALFRRIGEDIFSIEPDTVYLVNNAAVLEPLDKSMNTKSADVAYHIQVNTTAPMILTNLFLKKAAERNVRFISTTITSGAAERPVYGWSAYCTSKAAMNMFTQTAALEQDELKTGSKVIAFSPGIMDTGMQERIRQSDKDAFIEVDQFRGYKQNNQLKDTDTVGGVLVDILTDETSIVNGKIYRVTDYL</sequence>
<dbReference type="NCBIfam" id="NF005381">
    <property type="entry name" value="PRK06924.1"/>
    <property type="match status" value="1"/>
</dbReference>
<keyword evidence="3" id="KW-0963">Cytoplasm</keyword>
<dbReference type="PANTHER" id="PTHR44085:SF2">
    <property type="entry name" value="SEPIAPTERIN REDUCTASE"/>
    <property type="match status" value="1"/>
</dbReference>
<dbReference type="SUPFAM" id="SSF51735">
    <property type="entry name" value="NAD(P)-binding Rossmann-fold domains"/>
    <property type="match status" value="1"/>
</dbReference>
<dbReference type="RefSeq" id="WP_135109155.1">
    <property type="nucleotide sequence ID" value="NZ_SRHY01000005.1"/>
</dbReference>
<evidence type="ECO:0000256" key="5">
    <source>
        <dbReference type="ARBA" id="ARBA00023002"/>
    </source>
</evidence>
<dbReference type="Pfam" id="PF00106">
    <property type="entry name" value="adh_short"/>
    <property type="match status" value="1"/>
</dbReference>
<comment type="similarity">
    <text evidence="2">Belongs to the short-chain dehydrogenases/reductases (SDR) family.</text>
</comment>
<dbReference type="InterPro" id="IPR002347">
    <property type="entry name" value="SDR_fam"/>
</dbReference>
<evidence type="ECO:0000313" key="6">
    <source>
        <dbReference type="EMBL" id="TFJ93494.1"/>
    </source>
</evidence>
<evidence type="ECO:0000256" key="4">
    <source>
        <dbReference type="ARBA" id="ARBA00022857"/>
    </source>
</evidence>
<dbReference type="GO" id="GO:0004757">
    <property type="term" value="F:sepiapterin reductase (NADP+) activity"/>
    <property type="evidence" value="ECO:0007669"/>
    <property type="project" value="TreeGrafter"/>
</dbReference>
<keyword evidence="5 6" id="KW-0560">Oxidoreductase</keyword>
<evidence type="ECO:0000256" key="3">
    <source>
        <dbReference type="ARBA" id="ARBA00022490"/>
    </source>
</evidence>
<dbReference type="AlphaFoldDB" id="A0A4Y9AGI9"/>
<dbReference type="PANTHER" id="PTHR44085">
    <property type="entry name" value="SEPIAPTERIN REDUCTASE"/>
    <property type="match status" value="1"/>
</dbReference>
<evidence type="ECO:0000256" key="1">
    <source>
        <dbReference type="ARBA" id="ARBA00004496"/>
    </source>
</evidence>
<dbReference type="GO" id="GO:0005737">
    <property type="term" value="C:cytoplasm"/>
    <property type="evidence" value="ECO:0007669"/>
    <property type="project" value="UniProtKB-SubCell"/>
</dbReference>
<dbReference type="GO" id="GO:0006729">
    <property type="term" value="P:tetrahydrobiopterin biosynthetic process"/>
    <property type="evidence" value="ECO:0007669"/>
    <property type="project" value="TreeGrafter"/>
</dbReference>
<evidence type="ECO:0000256" key="2">
    <source>
        <dbReference type="ARBA" id="ARBA00006484"/>
    </source>
</evidence>
<dbReference type="Proteomes" id="UP000298484">
    <property type="component" value="Unassembled WGS sequence"/>
</dbReference>
<reference evidence="6 7" key="1">
    <citation type="submission" date="2019-03" db="EMBL/GenBank/DDBJ databases">
        <title>Genome sequence of Lentibacillus salicampi ATCC BAA-719.</title>
        <authorList>
            <person name="Maclea K.S."/>
            <person name="Simoes Junior M."/>
        </authorList>
    </citation>
    <scope>NUCLEOTIDE SEQUENCE [LARGE SCALE GENOMIC DNA]</scope>
    <source>
        <strain evidence="6 7">ATCC BAA-719</strain>
    </source>
</reference>
<dbReference type="InterPro" id="IPR020904">
    <property type="entry name" value="Sc_DH/Rdtase_CS"/>
</dbReference>
<dbReference type="PRINTS" id="PR00081">
    <property type="entry name" value="GDHRDH"/>
</dbReference>
<dbReference type="InterPro" id="IPR051721">
    <property type="entry name" value="Biopterin_syn/organic_redct"/>
</dbReference>